<gene>
    <name evidence="1" type="ORF">MSG28_008723</name>
</gene>
<proteinExistence type="predicted"/>
<protein>
    <submittedName>
        <fullName evidence="1">Uncharacterized protein</fullName>
    </submittedName>
</protein>
<evidence type="ECO:0000313" key="2">
    <source>
        <dbReference type="Proteomes" id="UP001064048"/>
    </source>
</evidence>
<organism evidence="1 2">
    <name type="scientific">Choristoneura fumiferana</name>
    <name type="common">Spruce budworm moth</name>
    <name type="synonym">Archips fumiferana</name>
    <dbReference type="NCBI Taxonomy" id="7141"/>
    <lineage>
        <taxon>Eukaryota</taxon>
        <taxon>Metazoa</taxon>
        <taxon>Ecdysozoa</taxon>
        <taxon>Arthropoda</taxon>
        <taxon>Hexapoda</taxon>
        <taxon>Insecta</taxon>
        <taxon>Pterygota</taxon>
        <taxon>Neoptera</taxon>
        <taxon>Endopterygota</taxon>
        <taxon>Lepidoptera</taxon>
        <taxon>Glossata</taxon>
        <taxon>Ditrysia</taxon>
        <taxon>Tortricoidea</taxon>
        <taxon>Tortricidae</taxon>
        <taxon>Tortricinae</taxon>
        <taxon>Choristoneura</taxon>
    </lineage>
</organism>
<accession>A0ACC0J7R6</accession>
<name>A0ACC0J7R6_CHOFU</name>
<reference evidence="1 2" key="1">
    <citation type="journal article" date="2022" name="Genome Biol. Evol.">
        <title>The Spruce Budworm Genome: Reconstructing the Evolutionary History of Antifreeze Proteins.</title>
        <authorList>
            <person name="Beliveau C."/>
            <person name="Gagne P."/>
            <person name="Picq S."/>
            <person name="Vernygora O."/>
            <person name="Keeling C.I."/>
            <person name="Pinkney K."/>
            <person name="Doucet D."/>
            <person name="Wen F."/>
            <person name="Johnston J.S."/>
            <person name="Maaroufi H."/>
            <person name="Boyle B."/>
            <person name="Laroche J."/>
            <person name="Dewar K."/>
            <person name="Juretic N."/>
            <person name="Blackburn G."/>
            <person name="Nisole A."/>
            <person name="Brunet B."/>
            <person name="Brandao M."/>
            <person name="Lumley L."/>
            <person name="Duan J."/>
            <person name="Quan G."/>
            <person name="Lucarotti C.J."/>
            <person name="Roe A.D."/>
            <person name="Sperling F.A.H."/>
            <person name="Levesque R.C."/>
            <person name="Cusson M."/>
        </authorList>
    </citation>
    <scope>NUCLEOTIDE SEQUENCE [LARGE SCALE GENOMIC DNA]</scope>
    <source>
        <strain evidence="1">Glfc:IPQL:Cfum</strain>
    </source>
</reference>
<evidence type="ECO:0000313" key="1">
    <source>
        <dbReference type="EMBL" id="KAI8420152.1"/>
    </source>
</evidence>
<keyword evidence="2" id="KW-1185">Reference proteome</keyword>
<sequence length="64" mass="7133">MQCSFLLTELYQCIDIGRAQDKKNIKKSASSEAAGPSRCIFEDNTTKASRMKYHEAGVMISCVK</sequence>
<dbReference type="EMBL" id="CM046114">
    <property type="protein sequence ID" value="KAI8420152.1"/>
    <property type="molecule type" value="Genomic_DNA"/>
</dbReference>
<comment type="caution">
    <text evidence="1">The sequence shown here is derived from an EMBL/GenBank/DDBJ whole genome shotgun (WGS) entry which is preliminary data.</text>
</comment>
<dbReference type="Proteomes" id="UP001064048">
    <property type="component" value="Chromosome 14"/>
</dbReference>